<dbReference type="GeneID" id="16193493"/>
<dbReference type="SUPFAM" id="SSF53098">
    <property type="entry name" value="Ribonuclease H-like"/>
    <property type="match status" value="1"/>
</dbReference>
<organism evidence="2 3">
    <name type="scientific">Haloarcula californiae tailed virus 1</name>
    <dbReference type="NCBI Taxonomy" id="1273746"/>
    <lineage>
        <taxon>Viruses</taxon>
        <taxon>Duplodnaviria</taxon>
        <taxon>Heunggongvirae</taxon>
        <taxon>Uroviricota</taxon>
        <taxon>Caudoviricetes</taxon>
        <taxon>Thumleimavirales</taxon>
        <taxon>Druskaviridae</taxon>
        <taxon>Hacavirus</taxon>
        <taxon>Hacavirus italiense</taxon>
        <taxon>Hacavirus HCTV1</taxon>
    </lineage>
</organism>
<protein>
    <submittedName>
        <fullName evidence="2">RNAse HI</fullName>
    </submittedName>
</protein>
<dbReference type="Proteomes" id="UP000202086">
    <property type="component" value="Segment"/>
</dbReference>
<dbReference type="RefSeq" id="YP_008059695.1">
    <property type="nucleotide sequence ID" value="NC_021330.1"/>
</dbReference>
<dbReference type="InterPro" id="IPR036397">
    <property type="entry name" value="RNaseH_sf"/>
</dbReference>
<feature type="domain" description="RNase H type-1" evidence="1">
    <location>
        <begin position="54"/>
        <end position="137"/>
    </location>
</feature>
<dbReference type="InterPro" id="IPR012337">
    <property type="entry name" value="RNaseH-like_sf"/>
</dbReference>
<evidence type="ECO:0000259" key="1">
    <source>
        <dbReference type="Pfam" id="PF13456"/>
    </source>
</evidence>
<dbReference type="GO" id="GO:0004523">
    <property type="term" value="F:RNA-DNA hybrid ribonuclease activity"/>
    <property type="evidence" value="ECO:0007669"/>
    <property type="project" value="InterPro"/>
</dbReference>
<keyword evidence="3" id="KW-1185">Reference proteome</keyword>
<dbReference type="GO" id="GO:0003676">
    <property type="term" value="F:nucleic acid binding"/>
    <property type="evidence" value="ECO:0007669"/>
    <property type="project" value="InterPro"/>
</dbReference>
<sequence>MTYLVLKTDASVRYGEIIGLGYALERVNEDGTQEEVLFKECEETTLNDTSDEQRVINEAEYLAIVYGVRRTLDEIRDDESLEIRCDNNEVVRAVQGQRTVGTFEAQSVHQLLSDVDWRIERMSRRFNSVADSLSKQASRDKVR</sequence>
<name>R4TMM2_9CAUD</name>
<gene>
    <name evidence="2" type="primary">134</name>
    <name evidence="2" type="ORF">DNAM5_134</name>
</gene>
<dbReference type="KEGG" id="vg:16193493"/>
<dbReference type="EMBL" id="KC292029">
    <property type="protein sequence ID" value="AGM11992.1"/>
    <property type="molecule type" value="Genomic_DNA"/>
</dbReference>
<reference evidence="2 3" key="1">
    <citation type="submission" date="2012-12" db="EMBL/GenBank/DDBJ databases">
        <authorList>
            <person name="Sencilo A."/>
            <person name="Jacobs-Sera D."/>
            <person name="Russell D.A."/>
            <person name="Ko C."/>
            <person name="Atanasova N."/>
            <person name="Osterlund E."/>
            <person name="Oksanen H.M."/>
            <person name="Bamford D.H."/>
            <person name="Hatfull G.F."/>
            <person name="Roine E."/>
            <person name="Hendrix R.W."/>
        </authorList>
    </citation>
    <scope>NUCLEOTIDE SEQUENCE [LARGE SCALE GENOMIC DNA]</scope>
</reference>
<dbReference type="OrthoDB" id="32617at10239"/>
<proteinExistence type="predicted"/>
<accession>R4TMM2</accession>
<dbReference type="Gene3D" id="3.30.420.10">
    <property type="entry name" value="Ribonuclease H-like superfamily/Ribonuclease H"/>
    <property type="match status" value="1"/>
</dbReference>
<evidence type="ECO:0000313" key="2">
    <source>
        <dbReference type="EMBL" id="AGM11992.1"/>
    </source>
</evidence>
<dbReference type="Pfam" id="PF13456">
    <property type="entry name" value="RVT_3"/>
    <property type="match status" value="1"/>
</dbReference>
<evidence type="ECO:0000313" key="3">
    <source>
        <dbReference type="Proteomes" id="UP000202086"/>
    </source>
</evidence>
<dbReference type="InterPro" id="IPR002156">
    <property type="entry name" value="RNaseH_domain"/>
</dbReference>